<protein>
    <submittedName>
        <fullName evidence="1">Uncharacterized protein</fullName>
    </submittedName>
</protein>
<sequence length="813" mass="90400">MPRRLIVVALTTLFPIALFSQQRIKQPDYNSLLQVNPALQKALIDSLNTRNHVAAVNLHSVAPTVLNDTVKKLFYQHVSAVYGKKQLQQVNENYQLFKQGNKLSGYLTERLRGFYALKNEASALTLMKASAYDNHFKGLSATARYDNSPGAMLKSSFGVHFEDQLVIGNIPVNIVYDNLSGTTPNLNDLASQHLKKISFDKDAYLKRLNGYVSKSYDLNKYFLQDINLGSAVKSFASKQLQDLQEEMSAVVKDPLQAGTLKNLVSPDELIWLDSSQIKQLLISNSALQLSASDLERKVTDSINGHEATVLAAQQYISRVLALKRSVVQGLQAKEMLVAQQNTTNKISQQLSDPAMQQRNIKELLPLNFLQKVLLQAKHLNIGNIAAGGSKGGANNLFMSGAEGAFLNKDKFLMLGLGSTRMGGDIKDQQFTSSLDPGAYKIQFLQTGVGDINESHSHVALVNARTQNKQFRQFDAASLKRNIFVGAFSEQISLGEYGNITADISKSNTEFNNAAVGNSYALSSKTAAFGLFNDFWETFSAGLDYAGEIKEAGITQRVYFSYSGMAYNNPASTGGTRGTVRYGLNVRRTWNKRRFMVGVRTDRQDTKTSASANSGWHNRQYAIDSRWKLKKNLSLTARVGQSVMKRADETGKYTAFLNRQVNVGSQLSGKLFDLLQTNNLGLGFQQMHIADAKSLLLNINMNHSIVVNTNILTLSLFYNKDVKDQAVYGNLFTAETAWSYPLTRNISGSSGINYLDNANVVRQTGVRQSINVTLLQRLQANWYIDIRKQLLNTPQNYLFGNFNTQLSLNYQLNR</sequence>
<gene>
    <name evidence="1" type="ORF">SAMN05660909_01631</name>
</gene>
<dbReference type="AlphaFoldDB" id="A0A1H4AKH1"/>
<evidence type="ECO:0000313" key="1">
    <source>
        <dbReference type="EMBL" id="SEA36410.1"/>
    </source>
</evidence>
<name>A0A1H4AKH1_9BACT</name>
<dbReference type="Proteomes" id="UP000199656">
    <property type="component" value="Unassembled WGS sequence"/>
</dbReference>
<dbReference type="EMBL" id="FNRL01000006">
    <property type="protein sequence ID" value="SEA36410.1"/>
    <property type="molecule type" value="Genomic_DNA"/>
</dbReference>
<organism evidence="1 2">
    <name type="scientific">Chitinophaga terrae</name>
    <name type="common">ex Kim and Jung 2007</name>
    <dbReference type="NCBI Taxonomy" id="408074"/>
    <lineage>
        <taxon>Bacteria</taxon>
        <taxon>Pseudomonadati</taxon>
        <taxon>Bacteroidota</taxon>
        <taxon>Chitinophagia</taxon>
        <taxon>Chitinophagales</taxon>
        <taxon>Chitinophagaceae</taxon>
        <taxon>Chitinophaga</taxon>
    </lineage>
</organism>
<keyword evidence="2" id="KW-1185">Reference proteome</keyword>
<proteinExistence type="predicted"/>
<evidence type="ECO:0000313" key="2">
    <source>
        <dbReference type="Proteomes" id="UP000199656"/>
    </source>
</evidence>
<reference evidence="2" key="1">
    <citation type="submission" date="2016-10" db="EMBL/GenBank/DDBJ databases">
        <authorList>
            <person name="Varghese N."/>
            <person name="Submissions S."/>
        </authorList>
    </citation>
    <scope>NUCLEOTIDE SEQUENCE [LARGE SCALE GENOMIC DNA]</scope>
    <source>
        <strain evidence="2">DSM 23920</strain>
    </source>
</reference>
<dbReference type="RefSeq" id="WP_139170020.1">
    <property type="nucleotide sequence ID" value="NZ_BKAT01000009.1"/>
</dbReference>
<dbReference type="STRING" id="408074.SAMN05660909_01631"/>
<accession>A0A1H4AKH1</accession>
<dbReference type="OrthoDB" id="730885at2"/>